<organism evidence="1 2">
    <name type="scientific">Trifolium medium</name>
    <dbReference type="NCBI Taxonomy" id="97028"/>
    <lineage>
        <taxon>Eukaryota</taxon>
        <taxon>Viridiplantae</taxon>
        <taxon>Streptophyta</taxon>
        <taxon>Embryophyta</taxon>
        <taxon>Tracheophyta</taxon>
        <taxon>Spermatophyta</taxon>
        <taxon>Magnoliopsida</taxon>
        <taxon>eudicotyledons</taxon>
        <taxon>Gunneridae</taxon>
        <taxon>Pentapetalae</taxon>
        <taxon>rosids</taxon>
        <taxon>fabids</taxon>
        <taxon>Fabales</taxon>
        <taxon>Fabaceae</taxon>
        <taxon>Papilionoideae</taxon>
        <taxon>50 kb inversion clade</taxon>
        <taxon>NPAAA clade</taxon>
        <taxon>Hologalegina</taxon>
        <taxon>IRL clade</taxon>
        <taxon>Trifolieae</taxon>
        <taxon>Trifolium</taxon>
    </lineage>
</organism>
<proteinExistence type="predicted"/>
<keyword evidence="2" id="KW-1185">Reference proteome</keyword>
<dbReference type="EMBL" id="LXQA010599772">
    <property type="protein sequence ID" value="MCI61423.1"/>
    <property type="molecule type" value="Genomic_DNA"/>
</dbReference>
<feature type="non-terminal residue" evidence="1">
    <location>
        <position position="1"/>
    </location>
</feature>
<comment type="caution">
    <text evidence="1">The sequence shown here is derived from an EMBL/GenBank/DDBJ whole genome shotgun (WGS) entry which is preliminary data.</text>
</comment>
<evidence type="ECO:0000313" key="2">
    <source>
        <dbReference type="Proteomes" id="UP000265520"/>
    </source>
</evidence>
<dbReference type="Proteomes" id="UP000265520">
    <property type="component" value="Unassembled WGS sequence"/>
</dbReference>
<accession>A0A392TJU7</accession>
<reference evidence="1 2" key="1">
    <citation type="journal article" date="2018" name="Front. Plant Sci.">
        <title>Red Clover (Trifolium pratense) and Zigzag Clover (T. medium) - A Picture of Genomic Similarities and Differences.</title>
        <authorList>
            <person name="Dluhosova J."/>
            <person name="Istvanek J."/>
            <person name="Nedelnik J."/>
            <person name="Repkova J."/>
        </authorList>
    </citation>
    <scope>NUCLEOTIDE SEQUENCE [LARGE SCALE GENOMIC DNA]</scope>
    <source>
        <strain evidence="2">cv. 10/8</strain>
        <tissue evidence="1">Leaf</tissue>
    </source>
</reference>
<protein>
    <submittedName>
        <fullName evidence="1">Uncharacterized protein</fullName>
    </submittedName>
</protein>
<name>A0A392TJU7_9FABA</name>
<sequence>WMMNGQLVSKLHETLEVEMKLSAKRHFDNWGIRKLTVGKRVEGEYRGDVWK</sequence>
<evidence type="ECO:0000313" key="1">
    <source>
        <dbReference type="EMBL" id="MCI61423.1"/>
    </source>
</evidence>
<dbReference type="AlphaFoldDB" id="A0A392TJU7"/>